<dbReference type="EMBL" id="JBEXPZ010000097">
    <property type="protein sequence ID" value="MET9851078.1"/>
    <property type="molecule type" value="Genomic_DNA"/>
</dbReference>
<keyword evidence="2" id="KW-0812">Transmembrane</keyword>
<feature type="region of interest" description="Disordered" evidence="1">
    <location>
        <begin position="263"/>
        <end position="284"/>
    </location>
</feature>
<sequence>MPVDQRQQHDDPFEGRIGDALRRAGDSFVADGQALVGGGAARGRRLLFRRRAAVLGGVAGIALVGVGGALLLPGGGDGPDGTLTVAASDAPRDDDGKVSGADLVRTLKRLMPEGEFSEAQGRGTGAKEGPYARVVYDDGKGAAAVQVGLSRIDPRSDEALHATQCPDTNQSNYDACRSNKLEDGSTLMVHQGYTFADGRENTRLWLANVVTPQGYFVTVSEWNSPIEKGAPVTRKAPPLPWSELAEIATHPYWVKAIEAMPDDRTERSPSKDPSPGSAEPPLVGGEAIRTTLVGLVPKGLRVVLDGTGRTDFAYVVLDDGKGRSLVQANVQLGGPTSLFGPDAETLPDGTKVVTRQGPGEKGGKDVVVWTVDTLRPDGTRVTVSAFNSGAQHTTATRDTPALTMAQLKAVATSDEWAGIG</sequence>
<reference evidence="3 4" key="1">
    <citation type="submission" date="2024-06" db="EMBL/GenBank/DDBJ databases">
        <title>The Natural Products Discovery Center: Release of the First 8490 Sequenced Strains for Exploring Actinobacteria Biosynthetic Diversity.</title>
        <authorList>
            <person name="Kalkreuter E."/>
            <person name="Kautsar S.A."/>
            <person name="Yang D."/>
            <person name="Bader C.D."/>
            <person name="Teijaro C.N."/>
            <person name="Fluegel L."/>
            <person name="Davis C.M."/>
            <person name="Simpson J.R."/>
            <person name="Lauterbach L."/>
            <person name="Steele A.D."/>
            <person name="Gui C."/>
            <person name="Meng S."/>
            <person name="Li G."/>
            <person name="Viehrig K."/>
            <person name="Ye F."/>
            <person name="Su P."/>
            <person name="Kiefer A.F."/>
            <person name="Nichols A."/>
            <person name="Cepeda A.J."/>
            <person name="Yan W."/>
            <person name="Fan B."/>
            <person name="Jiang Y."/>
            <person name="Adhikari A."/>
            <person name="Zheng C.-J."/>
            <person name="Schuster L."/>
            <person name="Cowan T.M."/>
            <person name="Smanski M.J."/>
            <person name="Chevrette M.G."/>
            <person name="De Carvalho L.P.S."/>
            <person name="Shen B."/>
        </authorList>
    </citation>
    <scope>NUCLEOTIDE SEQUENCE [LARGE SCALE GENOMIC DNA]</scope>
    <source>
        <strain evidence="3 4">NPDC006434</strain>
    </source>
</reference>
<name>A0ABV2VB71_9ACTN</name>
<feature type="transmembrane region" description="Helical" evidence="2">
    <location>
        <begin position="52"/>
        <end position="72"/>
    </location>
</feature>
<dbReference type="Proteomes" id="UP001550210">
    <property type="component" value="Unassembled WGS sequence"/>
</dbReference>
<evidence type="ECO:0000256" key="1">
    <source>
        <dbReference type="SAM" id="MobiDB-lite"/>
    </source>
</evidence>
<proteinExistence type="predicted"/>
<evidence type="ECO:0000313" key="3">
    <source>
        <dbReference type="EMBL" id="MET9851078.1"/>
    </source>
</evidence>
<keyword evidence="2" id="KW-1133">Transmembrane helix</keyword>
<evidence type="ECO:0000313" key="4">
    <source>
        <dbReference type="Proteomes" id="UP001550210"/>
    </source>
</evidence>
<gene>
    <name evidence="3" type="ORF">ABZZ21_42390</name>
</gene>
<protein>
    <recommendedName>
        <fullName evidence="5">LigA protein</fullName>
    </recommendedName>
</protein>
<keyword evidence="2" id="KW-0472">Membrane</keyword>
<comment type="caution">
    <text evidence="3">The sequence shown here is derived from an EMBL/GenBank/DDBJ whole genome shotgun (WGS) entry which is preliminary data.</text>
</comment>
<evidence type="ECO:0000256" key="2">
    <source>
        <dbReference type="SAM" id="Phobius"/>
    </source>
</evidence>
<accession>A0ABV2VB71</accession>
<keyword evidence="4" id="KW-1185">Reference proteome</keyword>
<organism evidence="3 4">
    <name type="scientific">Streptomyces ossamyceticus</name>
    <dbReference type="NCBI Taxonomy" id="249581"/>
    <lineage>
        <taxon>Bacteria</taxon>
        <taxon>Bacillati</taxon>
        <taxon>Actinomycetota</taxon>
        <taxon>Actinomycetes</taxon>
        <taxon>Kitasatosporales</taxon>
        <taxon>Streptomycetaceae</taxon>
        <taxon>Streptomyces</taxon>
    </lineage>
</organism>
<dbReference type="RefSeq" id="WP_355404755.1">
    <property type="nucleotide sequence ID" value="NZ_JBEXPZ010000097.1"/>
</dbReference>
<evidence type="ECO:0008006" key="5">
    <source>
        <dbReference type="Google" id="ProtNLM"/>
    </source>
</evidence>